<sequence>MLSCDCDIVNVSGVRSGFTLRVVEKRANVALPSPTAPVSAGKRPRDTGDQLSSSVRRFCGEVGGPDLYWWLAWLGNGVVILVLTKQLQALQAQDFLTLNLAISDAGIAMFGYSRGILEVFNIFGDNEYLLQTFWTCQVDGFIILLFGLISINTLTAISIVRYMKGCQPQHGKARVRSTGARPGSLCPTSSMSSSSSWSTSPCPSLSSCSPVSIIRTVNATHKSSHGEVSERQRKIEKAITKISLLMCAAFLLAWSLYAAISVWSALGCAVPPLLTGLLATLSAKSASFYNPLIYVGLSSKFGSDLSGGGRGGRVGDSGVDTWRISIGDSVPPAMEVSVGGEEEERHGGGGKQEMGQQETDCAQSCVLLNILP</sequence>
<dbReference type="PROSITE" id="PS50262">
    <property type="entry name" value="G_PROTEIN_RECEP_F1_2"/>
    <property type="match status" value="1"/>
</dbReference>
<dbReference type="Pfam" id="PF00001">
    <property type="entry name" value="7tm_1"/>
    <property type="match status" value="1"/>
</dbReference>
<evidence type="ECO:0000256" key="5">
    <source>
        <dbReference type="ARBA" id="ARBA00022925"/>
    </source>
</evidence>
<proteinExistence type="predicted"/>
<feature type="transmembrane region" description="Helical" evidence="13">
    <location>
        <begin position="132"/>
        <end position="154"/>
    </location>
</feature>
<evidence type="ECO:0000313" key="15">
    <source>
        <dbReference type="EMBL" id="KAL2098988.1"/>
    </source>
</evidence>
<dbReference type="PANTHER" id="PTHR24240">
    <property type="entry name" value="OPSIN"/>
    <property type="match status" value="1"/>
</dbReference>
<keyword evidence="5" id="KW-0681">Retinal protein</keyword>
<dbReference type="Gene3D" id="1.20.1070.10">
    <property type="entry name" value="Rhodopsin 7-helix transmembrane proteins"/>
    <property type="match status" value="2"/>
</dbReference>
<feature type="transmembrane region" description="Helical" evidence="13">
    <location>
        <begin position="238"/>
        <end position="257"/>
    </location>
</feature>
<dbReference type="EMBL" id="JBHFQA010000005">
    <property type="protein sequence ID" value="KAL2098988.1"/>
    <property type="molecule type" value="Genomic_DNA"/>
</dbReference>
<protein>
    <recommendedName>
        <fullName evidence="14">G-protein coupled receptors family 1 profile domain-containing protein</fullName>
    </recommendedName>
</protein>
<keyword evidence="11" id="KW-0807">Transducer</keyword>
<keyword evidence="16" id="KW-1185">Reference proteome</keyword>
<dbReference type="InterPro" id="IPR017452">
    <property type="entry name" value="GPCR_Rhodpsn_7TM"/>
</dbReference>
<dbReference type="InterPro" id="IPR050125">
    <property type="entry name" value="GPCR_opsins"/>
</dbReference>
<keyword evidence="2" id="KW-0600">Photoreceptor protein</keyword>
<evidence type="ECO:0000256" key="8">
    <source>
        <dbReference type="ARBA" id="ARBA00023040"/>
    </source>
</evidence>
<dbReference type="InterPro" id="IPR027430">
    <property type="entry name" value="Retinal_BS"/>
</dbReference>
<evidence type="ECO:0000256" key="9">
    <source>
        <dbReference type="ARBA" id="ARBA00023136"/>
    </source>
</evidence>
<dbReference type="Proteomes" id="UP001591681">
    <property type="component" value="Unassembled WGS sequence"/>
</dbReference>
<keyword evidence="9 13" id="KW-0472">Membrane</keyword>
<feature type="domain" description="G-protein coupled receptors family 1 profile" evidence="14">
    <location>
        <begin position="75"/>
        <end position="168"/>
    </location>
</feature>
<feature type="transmembrane region" description="Helical" evidence="13">
    <location>
        <begin position="95"/>
        <end position="112"/>
    </location>
</feature>
<evidence type="ECO:0000256" key="10">
    <source>
        <dbReference type="ARBA" id="ARBA00023170"/>
    </source>
</evidence>
<evidence type="ECO:0000256" key="2">
    <source>
        <dbReference type="ARBA" id="ARBA00022543"/>
    </source>
</evidence>
<name>A0ABD1KJD2_9TELE</name>
<keyword evidence="3" id="KW-0716">Sensory transduction</keyword>
<keyword evidence="4 13" id="KW-0812">Transmembrane</keyword>
<reference evidence="15 16" key="1">
    <citation type="submission" date="2024-09" db="EMBL/GenBank/DDBJ databases">
        <title>A chromosome-level genome assembly of Gray's grenadier anchovy, Coilia grayii.</title>
        <authorList>
            <person name="Fu Z."/>
        </authorList>
    </citation>
    <scope>NUCLEOTIDE SEQUENCE [LARGE SCALE GENOMIC DNA]</scope>
    <source>
        <strain evidence="15">G4</strain>
        <tissue evidence="15">Muscle</tissue>
    </source>
</reference>
<comment type="subcellular location">
    <subcellularLocation>
        <location evidence="1">Membrane</location>
        <topology evidence="1">Multi-pass membrane protein</topology>
    </subcellularLocation>
</comment>
<dbReference type="InterPro" id="IPR000276">
    <property type="entry name" value="GPCR_Rhodpsn"/>
</dbReference>
<comment type="caution">
    <text evidence="15">The sequence shown here is derived from an EMBL/GenBank/DDBJ whole genome shotgun (WGS) entry which is preliminary data.</text>
</comment>
<dbReference type="PRINTS" id="PR00237">
    <property type="entry name" value="GPCRRHODOPSN"/>
</dbReference>
<evidence type="ECO:0000256" key="12">
    <source>
        <dbReference type="SAM" id="MobiDB-lite"/>
    </source>
</evidence>
<dbReference type="GO" id="GO:0009881">
    <property type="term" value="F:photoreceptor activity"/>
    <property type="evidence" value="ECO:0007669"/>
    <property type="project" value="UniProtKB-KW"/>
</dbReference>
<evidence type="ECO:0000256" key="11">
    <source>
        <dbReference type="ARBA" id="ARBA00023224"/>
    </source>
</evidence>
<dbReference type="GO" id="GO:0004930">
    <property type="term" value="F:G protein-coupled receptor activity"/>
    <property type="evidence" value="ECO:0007669"/>
    <property type="project" value="UniProtKB-KW"/>
</dbReference>
<dbReference type="AlphaFoldDB" id="A0ABD1KJD2"/>
<evidence type="ECO:0000256" key="1">
    <source>
        <dbReference type="ARBA" id="ARBA00004141"/>
    </source>
</evidence>
<keyword evidence="8" id="KW-0297">G-protein coupled receptor</keyword>
<dbReference type="GO" id="GO:0007602">
    <property type="term" value="P:phototransduction"/>
    <property type="evidence" value="ECO:0007669"/>
    <property type="project" value="UniProtKB-KW"/>
</dbReference>
<dbReference type="PROSITE" id="PS00238">
    <property type="entry name" value="OPSIN"/>
    <property type="match status" value="1"/>
</dbReference>
<keyword evidence="6 13" id="KW-1133">Transmembrane helix</keyword>
<gene>
    <name evidence="15" type="ORF">ACEWY4_005468</name>
</gene>
<keyword evidence="10" id="KW-0675">Receptor</keyword>
<dbReference type="GO" id="GO:0016020">
    <property type="term" value="C:membrane"/>
    <property type="evidence" value="ECO:0007669"/>
    <property type="project" value="UniProtKB-SubCell"/>
</dbReference>
<evidence type="ECO:0000256" key="4">
    <source>
        <dbReference type="ARBA" id="ARBA00022692"/>
    </source>
</evidence>
<evidence type="ECO:0000256" key="3">
    <source>
        <dbReference type="ARBA" id="ARBA00022606"/>
    </source>
</evidence>
<dbReference type="SUPFAM" id="SSF81321">
    <property type="entry name" value="Family A G protein-coupled receptor-like"/>
    <property type="match status" value="1"/>
</dbReference>
<feature type="region of interest" description="Disordered" evidence="12">
    <location>
        <begin position="334"/>
        <end position="357"/>
    </location>
</feature>
<feature type="transmembrane region" description="Helical" evidence="13">
    <location>
        <begin position="67"/>
        <end position="83"/>
    </location>
</feature>
<organism evidence="15 16">
    <name type="scientific">Coilia grayii</name>
    <name type="common">Gray's grenadier anchovy</name>
    <dbReference type="NCBI Taxonomy" id="363190"/>
    <lineage>
        <taxon>Eukaryota</taxon>
        <taxon>Metazoa</taxon>
        <taxon>Chordata</taxon>
        <taxon>Craniata</taxon>
        <taxon>Vertebrata</taxon>
        <taxon>Euteleostomi</taxon>
        <taxon>Actinopterygii</taxon>
        <taxon>Neopterygii</taxon>
        <taxon>Teleostei</taxon>
        <taxon>Clupei</taxon>
        <taxon>Clupeiformes</taxon>
        <taxon>Clupeoidei</taxon>
        <taxon>Engraulidae</taxon>
        <taxon>Coilinae</taxon>
        <taxon>Coilia</taxon>
    </lineage>
</organism>
<evidence type="ECO:0000256" key="13">
    <source>
        <dbReference type="SAM" id="Phobius"/>
    </source>
</evidence>
<keyword evidence="7" id="KW-0157">Chromophore</keyword>
<evidence type="ECO:0000259" key="14">
    <source>
        <dbReference type="PROSITE" id="PS50262"/>
    </source>
</evidence>
<evidence type="ECO:0000313" key="16">
    <source>
        <dbReference type="Proteomes" id="UP001591681"/>
    </source>
</evidence>
<accession>A0ABD1KJD2</accession>
<evidence type="ECO:0000256" key="6">
    <source>
        <dbReference type="ARBA" id="ARBA00022989"/>
    </source>
</evidence>
<evidence type="ECO:0000256" key="7">
    <source>
        <dbReference type="ARBA" id="ARBA00022991"/>
    </source>
</evidence>